<evidence type="ECO:0000313" key="2">
    <source>
        <dbReference type="EMBL" id="QHU33881.1"/>
    </source>
</evidence>
<protein>
    <recommendedName>
        <fullName evidence="3">Transmembrane protein</fullName>
    </recommendedName>
</protein>
<feature type="transmembrane region" description="Helical" evidence="1">
    <location>
        <begin position="379"/>
        <end position="401"/>
    </location>
</feature>
<feature type="transmembrane region" description="Helical" evidence="1">
    <location>
        <begin position="22"/>
        <end position="43"/>
    </location>
</feature>
<accession>A0A6C0LVV0</accession>
<name>A0A6C0LVV0_9ZZZZ</name>
<proteinExistence type="predicted"/>
<evidence type="ECO:0000256" key="1">
    <source>
        <dbReference type="SAM" id="Phobius"/>
    </source>
</evidence>
<reference evidence="2" key="1">
    <citation type="journal article" date="2020" name="Nature">
        <title>Giant virus diversity and host interactions through global metagenomics.</title>
        <authorList>
            <person name="Schulz F."/>
            <person name="Roux S."/>
            <person name="Paez-Espino D."/>
            <person name="Jungbluth S."/>
            <person name="Walsh D.A."/>
            <person name="Denef V.J."/>
            <person name="McMahon K.D."/>
            <person name="Konstantinidis K.T."/>
            <person name="Eloe-Fadrosh E.A."/>
            <person name="Kyrpides N.C."/>
            <person name="Woyke T."/>
        </authorList>
    </citation>
    <scope>NUCLEOTIDE SEQUENCE</scope>
    <source>
        <strain evidence="2">GVMAG-S-1016704-142</strain>
    </source>
</reference>
<keyword evidence="1" id="KW-1133">Transmembrane helix</keyword>
<evidence type="ECO:0008006" key="3">
    <source>
        <dbReference type="Google" id="ProtNLM"/>
    </source>
</evidence>
<keyword evidence="1" id="KW-0812">Transmembrane</keyword>
<dbReference type="AlphaFoldDB" id="A0A6C0LVV0"/>
<sequence>MDEIRTCTTICKDSKIPTGKRIIIVLIVIFVLYIILQFVTIRVQYKSTFDWWKTYTGSAYNKENINYDEKFNLFYMLAAYHSKLLYEISSLNVKPAQGMTQQQQSFIFGDIMSYATYNDNDGTPHGCVTPRSLCESIKPELNTGDAIFDDWYNNNFTVVRNNKPLVLNLEKDKDEKDDAFWGRISVSVDDQLNEGSDVYPSDSDTQSWMQLIIYWLGGKWSATTVKDGDSSFNIPASKTGTLLDAGGWYNYENIEDMNTSHPANFFARMGIGPQSPILIYFCNGTYSVNGMRVDANAFQNLLNSHGPYAGGWVGFVKGMGNNISFDEYTNYVRSRVDYQLIPPPPPKCKKSTGGGFAGFFSAALPMAAMALFIPPPVGWGAAAAITVTALAVGTIGAVNGAGCTK</sequence>
<organism evidence="2">
    <name type="scientific">viral metagenome</name>
    <dbReference type="NCBI Taxonomy" id="1070528"/>
    <lineage>
        <taxon>unclassified sequences</taxon>
        <taxon>metagenomes</taxon>
        <taxon>organismal metagenomes</taxon>
    </lineage>
</organism>
<dbReference type="EMBL" id="MN740564">
    <property type="protein sequence ID" value="QHU33881.1"/>
    <property type="molecule type" value="Genomic_DNA"/>
</dbReference>
<keyword evidence="1" id="KW-0472">Membrane</keyword>